<protein>
    <submittedName>
        <fullName evidence="5">RNA polymerase II-associated protein RBA50</fullName>
    </submittedName>
</protein>
<evidence type="ECO:0000256" key="1">
    <source>
        <dbReference type="ARBA" id="ARBA00009953"/>
    </source>
</evidence>
<sequence>MNFMIKDVVEKNAGEVKAPSLPRVARAGFPAPKKRISAFKALRAGKLNDQPSRPAPSQKTVTPSPAPQRTSQRAASKPVATGFSDEAERRRISAENDAYLANMSPEELARERDELLSRLSGNTIETLMRRANLDKEQQDDQSKVFDMLGPPSGQPSGPPQEPPEIKVEDTTAATIEAVTKPEGQRAIKTATEDDGNSNAQTKKNNNRKPKRDPQPDAFAPEQPVDIPFTLGGSHGHHMKPDNIPELDPNDPNFLESMQKKYFPNLSADPSQLAWMAPIPTENSQVDRESPYYPGQDSLSVSALRFDFRGRMLSPRKSREIPVTKGLHHHGEAPEAAGYTISELAIYARSAVPMQRCVAFQTLGRILYRLGMGDWGVDDLANAIWTGMLEGRVLDSLAEAGSREGGHLSSQAYAAEALWLFEQGGWREKRRDFERGGDSVGEVFRGEG</sequence>
<feature type="region of interest" description="Disordered" evidence="2">
    <location>
        <begin position="131"/>
        <end position="250"/>
    </location>
</feature>
<keyword evidence="6" id="KW-1185">Reference proteome</keyword>
<gene>
    <name evidence="5" type="ORF">MKZ38_007093</name>
</gene>
<accession>A0AAD5RJE0</accession>
<comment type="caution">
    <text evidence="5">The sequence shown here is derived from an EMBL/GenBank/DDBJ whole genome shotgun (WGS) entry which is preliminary data.</text>
</comment>
<dbReference type="PANTHER" id="PTHR21483:SF18">
    <property type="entry name" value="RNA POLYMERASE II-ASSOCIATED PROTEIN 1"/>
    <property type="match status" value="1"/>
</dbReference>
<dbReference type="AlphaFoldDB" id="A0AAD5RJE0"/>
<dbReference type="Pfam" id="PF08620">
    <property type="entry name" value="RPAP1_C"/>
    <property type="match status" value="1"/>
</dbReference>
<dbReference type="EMBL" id="JAKWBI020000446">
    <property type="protein sequence ID" value="KAJ2894924.1"/>
    <property type="molecule type" value="Genomic_DNA"/>
</dbReference>
<dbReference type="InterPro" id="IPR013929">
    <property type="entry name" value="RPAP1_C"/>
</dbReference>
<feature type="region of interest" description="Disordered" evidence="2">
    <location>
        <begin position="41"/>
        <end position="98"/>
    </location>
</feature>
<feature type="domain" description="RPAP1 N-terminal" evidence="4">
    <location>
        <begin position="90"/>
        <end position="134"/>
    </location>
</feature>
<feature type="domain" description="RPAP1 C-terminal" evidence="3">
    <location>
        <begin position="303"/>
        <end position="369"/>
    </location>
</feature>
<organism evidence="5 6">
    <name type="scientific">Zalerion maritima</name>
    <dbReference type="NCBI Taxonomy" id="339359"/>
    <lineage>
        <taxon>Eukaryota</taxon>
        <taxon>Fungi</taxon>
        <taxon>Dikarya</taxon>
        <taxon>Ascomycota</taxon>
        <taxon>Pezizomycotina</taxon>
        <taxon>Sordariomycetes</taxon>
        <taxon>Lulworthiomycetidae</taxon>
        <taxon>Lulworthiales</taxon>
        <taxon>Lulworthiaceae</taxon>
        <taxon>Zalerion</taxon>
    </lineage>
</organism>
<dbReference type="InterPro" id="IPR013930">
    <property type="entry name" value="RPAP1_N"/>
</dbReference>
<evidence type="ECO:0000313" key="6">
    <source>
        <dbReference type="Proteomes" id="UP001201980"/>
    </source>
</evidence>
<evidence type="ECO:0000259" key="3">
    <source>
        <dbReference type="Pfam" id="PF08620"/>
    </source>
</evidence>
<evidence type="ECO:0000259" key="4">
    <source>
        <dbReference type="Pfam" id="PF08621"/>
    </source>
</evidence>
<feature type="compositionally biased region" description="Basic and acidic residues" evidence="2">
    <location>
        <begin position="131"/>
        <end position="143"/>
    </location>
</feature>
<feature type="compositionally biased region" description="Polar residues" evidence="2">
    <location>
        <begin position="49"/>
        <end position="74"/>
    </location>
</feature>
<comment type="similarity">
    <text evidence="1">Belongs to the RPAP1 family.</text>
</comment>
<dbReference type="Pfam" id="PF08621">
    <property type="entry name" value="RPAP1_N"/>
    <property type="match status" value="1"/>
</dbReference>
<dbReference type="Proteomes" id="UP001201980">
    <property type="component" value="Unassembled WGS sequence"/>
</dbReference>
<dbReference type="GO" id="GO:0006366">
    <property type="term" value="P:transcription by RNA polymerase II"/>
    <property type="evidence" value="ECO:0007669"/>
    <property type="project" value="InterPro"/>
</dbReference>
<evidence type="ECO:0000256" key="2">
    <source>
        <dbReference type="SAM" id="MobiDB-lite"/>
    </source>
</evidence>
<reference evidence="5" key="1">
    <citation type="submission" date="2022-07" db="EMBL/GenBank/DDBJ databases">
        <title>Draft genome sequence of Zalerion maritima ATCC 34329, a (micro)plastics degrading marine fungus.</title>
        <authorList>
            <person name="Paco A."/>
            <person name="Goncalves M.F.M."/>
            <person name="Rocha-Santos T.A.P."/>
            <person name="Alves A."/>
        </authorList>
    </citation>
    <scope>NUCLEOTIDE SEQUENCE</scope>
    <source>
        <strain evidence="5">ATCC 34329</strain>
    </source>
</reference>
<feature type="compositionally biased region" description="Pro residues" evidence="2">
    <location>
        <begin position="152"/>
        <end position="162"/>
    </location>
</feature>
<evidence type="ECO:0000313" key="5">
    <source>
        <dbReference type="EMBL" id="KAJ2894924.1"/>
    </source>
</evidence>
<name>A0AAD5RJE0_9PEZI</name>
<dbReference type="PANTHER" id="PTHR21483">
    <property type="entry name" value="RNA POLYMERASE II-ASSOCIATED PROTEIN 1"/>
    <property type="match status" value="1"/>
</dbReference>
<dbReference type="InterPro" id="IPR039913">
    <property type="entry name" value="RPAP1/Rba50"/>
</dbReference>
<proteinExistence type="inferred from homology"/>